<organism evidence="6 7">
    <name type="scientific">Paramylibacter ulvae</name>
    <dbReference type="NCBI Taxonomy" id="1651968"/>
    <lineage>
        <taxon>Bacteria</taxon>
        <taxon>Pseudomonadati</taxon>
        <taxon>Pseudomonadota</taxon>
        <taxon>Alphaproteobacteria</taxon>
        <taxon>Rhodobacterales</taxon>
        <taxon>Paracoccaceae</taxon>
        <taxon>Paramylibacter</taxon>
    </lineage>
</organism>
<dbReference type="InterPro" id="IPR058163">
    <property type="entry name" value="LysR-type_TF_proteobact-type"/>
</dbReference>
<dbReference type="InterPro" id="IPR005119">
    <property type="entry name" value="LysR_subst-bd"/>
</dbReference>
<keyword evidence="3" id="KW-0238">DNA-binding</keyword>
<dbReference type="Pfam" id="PF00126">
    <property type="entry name" value="HTH_1"/>
    <property type="match status" value="1"/>
</dbReference>
<feature type="domain" description="HTH lysR-type" evidence="5">
    <location>
        <begin position="7"/>
        <end position="64"/>
    </location>
</feature>
<gene>
    <name evidence="6" type="ORF">GCM10008927_10560</name>
</gene>
<dbReference type="Pfam" id="PF03466">
    <property type="entry name" value="LysR_substrate"/>
    <property type="match status" value="1"/>
</dbReference>
<dbReference type="RefSeq" id="WP_189639554.1">
    <property type="nucleotide sequence ID" value="NZ_BMZF01000002.1"/>
</dbReference>
<dbReference type="EMBL" id="BMZF01000002">
    <property type="protein sequence ID" value="GHA47618.1"/>
    <property type="molecule type" value="Genomic_DNA"/>
</dbReference>
<comment type="similarity">
    <text evidence="1">Belongs to the LysR transcriptional regulatory family.</text>
</comment>
<dbReference type="SUPFAM" id="SSF46785">
    <property type="entry name" value="Winged helix' DNA-binding domain"/>
    <property type="match status" value="1"/>
</dbReference>
<dbReference type="InterPro" id="IPR000847">
    <property type="entry name" value="LysR_HTH_N"/>
</dbReference>
<dbReference type="PANTHER" id="PTHR30537:SF74">
    <property type="entry name" value="HTH-TYPE TRANSCRIPTIONAL REGULATOR TRPI"/>
    <property type="match status" value="1"/>
</dbReference>
<evidence type="ECO:0000256" key="4">
    <source>
        <dbReference type="ARBA" id="ARBA00023163"/>
    </source>
</evidence>
<dbReference type="Gene3D" id="3.40.190.10">
    <property type="entry name" value="Periplasmic binding protein-like II"/>
    <property type="match status" value="2"/>
</dbReference>
<comment type="caution">
    <text evidence="6">The sequence shown here is derived from an EMBL/GenBank/DDBJ whole genome shotgun (WGS) entry which is preliminary data.</text>
</comment>
<accession>A0ABQ3CXU7</accession>
<protein>
    <submittedName>
        <fullName evidence="6">Transcriptional regulator</fullName>
    </submittedName>
</protein>
<evidence type="ECO:0000313" key="7">
    <source>
        <dbReference type="Proteomes" id="UP000634455"/>
    </source>
</evidence>
<dbReference type="Proteomes" id="UP000634455">
    <property type="component" value="Unassembled WGS sequence"/>
</dbReference>
<proteinExistence type="inferred from homology"/>
<keyword evidence="4" id="KW-0804">Transcription</keyword>
<evidence type="ECO:0000256" key="1">
    <source>
        <dbReference type="ARBA" id="ARBA00009437"/>
    </source>
</evidence>
<keyword evidence="2" id="KW-0805">Transcription regulation</keyword>
<dbReference type="PROSITE" id="PS50931">
    <property type="entry name" value="HTH_LYSR"/>
    <property type="match status" value="1"/>
</dbReference>
<reference evidence="7" key="1">
    <citation type="journal article" date="2019" name="Int. J. Syst. Evol. Microbiol.">
        <title>The Global Catalogue of Microorganisms (GCM) 10K type strain sequencing project: providing services to taxonomists for standard genome sequencing and annotation.</title>
        <authorList>
            <consortium name="The Broad Institute Genomics Platform"/>
            <consortium name="The Broad Institute Genome Sequencing Center for Infectious Disease"/>
            <person name="Wu L."/>
            <person name="Ma J."/>
        </authorList>
    </citation>
    <scope>NUCLEOTIDE SEQUENCE [LARGE SCALE GENOMIC DNA]</scope>
    <source>
        <strain evidence="7">KCTC 32465</strain>
    </source>
</reference>
<evidence type="ECO:0000256" key="3">
    <source>
        <dbReference type="ARBA" id="ARBA00023125"/>
    </source>
</evidence>
<name>A0ABQ3CXU7_9RHOB</name>
<keyword evidence="7" id="KW-1185">Reference proteome</keyword>
<sequence>MDWSNVPSLSWLRAFEATARLGSFSSAAQELNVTHAAIAQNVRALENYFAQTLVTRRGRGMAVTPRGRALADHLADGFTLIADGVETLHNHNAQRPLNISITPAFAASWLMPRIGEFWAAHPEITVNLSPTTQLVDLVKDGFDMGIRFGNGDWAGLECEHLTSGNIVVVARADLVAGRKIKTLQDICDLTWLFESHMLERKALVENEGIDLNNCKVSMLNTSELVLAATRAGLGMSLQPQALVAPSIKSGELAQICALRDDGLGYYMVTRFGRETDALRIFQKWLRRAAAESNRG</sequence>
<evidence type="ECO:0000256" key="2">
    <source>
        <dbReference type="ARBA" id="ARBA00023015"/>
    </source>
</evidence>
<dbReference type="SUPFAM" id="SSF53850">
    <property type="entry name" value="Periplasmic binding protein-like II"/>
    <property type="match status" value="1"/>
</dbReference>
<dbReference type="PANTHER" id="PTHR30537">
    <property type="entry name" value="HTH-TYPE TRANSCRIPTIONAL REGULATOR"/>
    <property type="match status" value="1"/>
</dbReference>
<dbReference type="InterPro" id="IPR036390">
    <property type="entry name" value="WH_DNA-bd_sf"/>
</dbReference>
<evidence type="ECO:0000259" key="5">
    <source>
        <dbReference type="PROSITE" id="PS50931"/>
    </source>
</evidence>
<evidence type="ECO:0000313" key="6">
    <source>
        <dbReference type="EMBL" id="GHA47618.1"/>
    </source>
</evidence>
<dbReference type="InterPro" id="IPR036388">
    <property type="entry name" value="WH-like_DNA-bd_sf"/>
</dbReference>
<dbReference type="Gene3D" id="1.10.10.10">
    <property type="entry name" value="Winged helix-like DNA-binding domain superfamily/Winged helix DNA-binding domain"/>
    <property type="match status" value="1"/>
</dbReference>